<accession>A0A7G7G6P1</accession>
<dbReference type="CDD" id="cd04301">
    <property type="entry name" value="NAT_SF"/>
    <property type="match status" value="1"/>
</dbReference>
<proteinExistence type="predicted"/>
<evidence type="ECO:0000313" key="4">
    <source>
        <dbReference type="EMBL" id="QNF32825.1"/>
    </source>
</evidence>
<reference evidence="4 5" key="1">
    <citation type="journal article" date="2018" name="Int. J. Syst. Evol. Microbiol.">
        <title>Adhaeribacter swui sp. nov., isolated from wet mud.</title>
        <authorList>
            <person name="Kim D.U."/>
            <person name="Kim K.W."/>
            <person name="Kang M.S."/>
            <person name="Kim J.Y."/>
            <person name="Jang J.H."/>
            <person name="Kim M.K."/>
        </authorList>
    </citation>
    <scope>NUCLEOTIDE SEQUENCE [LARGE SCALE GENOMIC DNA]</scope>
    <source>
        <strain evidence="4 5">KCTC 52873</strain>
    </source>
</reference>
<evidence type="ECO:0000256" key="1">
    <source>
        <dbReference type="ARBA" id="ARBA00022679"/>
    </source>
</evidence>
<dbReference type="GO" id="GO:0016747">
    <property type="term" value="F:acyltransferase activity, transferring groups other than amino-acyl groups"/>
    <property type="evidence" value="ECO:0007669"/>
    <property type="project" value="InterPro"/>
</dbReference>
<dbReference type="EMBL" id="CP055156">
    <property type="protein sequence ID" value="QNF32825.1"/>
    <property type="molecule type" value="Genomic_DNA"/>
</dbReference>
<evidence type="ECO:0000259" key="3">
    <source>
        <dbReference type="PROSITE" id="PS51186"/>
    </source>
</evidence>
<dbReference type="PANTHER" id="PTHR43877:SF2">
    <property type="entry name" value="AMINOALKYLPHOSPHONATE N-ACETYLTRANSFERASE-RELATED"/>
    <property type="match status" value="1"/>
</dbReference>
<feature type="domain" description="N-acetyltransferase" evidence="3">
    <location>
        <begin position="5"/>
        <end position="152"/>
    </location>
</feature>
<organism evidence="4 5">
    <name type="scientific">Adhaeribacter swui</name>
    <dbReference type="NCBI Taxonomy" id="2086471"/>
    <lineage>
        <taxon>Bacteria</taxon>
        <taxon>Pseudomonadati</taxon>
        <taxon>Bacteroidota</taxon>
        <taxon>Cytophagia</taxon>
        <taxon>Cytophagales</taxon>
        <taxon>Hymenobacteraceae</taxon>
        <taxon>Adhaeribacter</taxon>
    </lineage>
</organism>
<gene>
    <name evidence="4" type="ORF">HUW51_08800</name>
</gene>
<dbReference type="PANTHER" id="PTHR43877">
    <property type="entry name" value="AMINOALKYLPHOSPHONATE N-ACETYLTRANSFERASE-RELATED-RELATED"/>
    <property type="match status" value="1"/>
</dbReference>
<dbReference type="KEGG" id="aswu:HUW51_08800"/>
<dbReference type="RefSeq" id="WP_185273603.1">
    <property type="nucleotide sequence ID" value="NZ_CP055156.1"/>
</dbReference>
<keyword evidence="1 4" id="KW-0808">Transferase</keyword>
<keyword evidence="2" id="KW-0012">Acyltransferase</keyword>
<dbReference type="Gene3D" id="3.40.630.30">
    <property type="match status" value="1"/>
</dbReference>
<evidence type="ECO:0000256" key="2">
    <source>
        <dbReference type="ARBA" id="ARBA00023315"/>
    </source>
</evidence>
<dbReference type="Pfam" id="PF00583">
    <property type="entry name" value="Acetyltransf_1"/>
    <property type="match status" value="1"/>
</dbReference>
<dbReference type="InterPro" id="IPR000182">
    <property type="entry name" value="GNAT_dom"/>
</dbReference>
<dbReference type="InterPro" id="IPR016181">
    <property type="entry name" value="Acyl_CoA_acyltransferase"/>
</dbReference>
<dbReference type="PROSITE" id="PS51186">
    <property type="entry name" value="GNAT"/>
    <property type="match status" value="1"/>
</dbReference>
<evidence type="ECO:0000313" key="5">
    <source>
        <dbReference type="Proteomes" id="UP000515237"/>
    </source>
</evidence>
<sequence>MTPTTFLRTDSDNPDFQKLVALLDQDLAIRDGAEHAFYAQYNKINMIKHAIIAYRADEPVGCGAIKQYTDDTMEVKRMYVLPEYRGQGIAAEILGELEKWADELGYAACVLETGKKQPEAIRLYQKSGYTVIPNYGQYVGVDNSVCMTKQLSEP</sequence>
<dbReference type="Proteomes" id="UP000515237">
    <property type="component" value="Chromosome"/>
</dbReference>
<name>A0A7G7G6P1_9BACT</name>
<dbReference type="AlphaFoldDB" id="A0A7G7G6P1"/>
<dbReference type="SUPFAM" id="SSF55729">
    <property type="entry name" value="Acyl-CoA N-acyltransferases (Nat)"/>
    <property type="match status" value="1"/>
</dbReference>
<dbReference type="InterPro" id="IPR050832">
    <property type="entry name" value="Bact_Acetyltransf"/>
</dbReference>
<keyword evidence="5" id="KW-1185">Reference proteome</keyword>
<protein>
    <submittedName>
        <fullName evidence="4">GNAT family N-acetyltransferase</fullName>
    </submittedName>
</protein>